<evidence type="ECO:0000256" key="2">
    <source>
        <dbReference type="ARBA" id="ARBA00005417"/>
    </source>
</evidence>
<proteinExistence type="inferred from homology"/>
<evidence type="ECO:0000313" key="10">
    <source>
        <dbReference type="Proteomes" id="UP000476030"/>
    </source>
</evidence>
<dbReference type="Pfam" id="PF08352">
    <property type="entry name" value="oligo_HPY"/>
    <property type="match status" value="1"/>
</dbReference>
<organism evidence="9 10">
    <name type="scientific">Sneathiella litorea</name>
    <dbReference type="NCBI Taxonomy" id="2606216"/>
    <lineage>
        <taxon>Bacteria</taxon>
        <taxon>Pseudomonadati</taxon>
        <taxon>Pseudomonadota</taxon>
        <taxon>Alphaproteobacteria</taxon>
        <taxon>Sneathiellales</taxon>
        <taxon>Sneathiellaceae</taxon>
        <taxon>Sneathiella</taxon>
    </lineage>
</organism>
<dbReference type="InterPro" id="IPR027417">
    <property type="entry name" value="P-loop_NTPase"/>
</dbReference>
<dbReference type="GO" id="GO:0005886">
    <property type="term" value="C:plasma membrane"/>
    <property type="evidence" value="ECO:0007669"/>
    <property type="project" value="UniProtKB-SubCell"/>
</dbReference>
<keyword evidence="7" id="KW-0472">Membrane</keyword>
<evidence type="ECO:0000256" key="4">
    <source>
        <dbReference type="ARBA" id="ARBA00022475"/>
    </source>
</evidence>
<dbReference type="GO" id="GO:0015833">
    <property type="term" value="P:peptide transport"/>
    <property type="evidence" value="ECO:0007669"/>
    <property type="project" value="InterPro"/>
</dbReference>
<keyword evidence="4" id="KW-1003">Cell membrane</keyword>
<evidence type="ECO:0000256" key="6">
    <source>
        <dbReference type="ARBA" id="ARBA00022840"/>
    </source>
</evidence>
<evidence type="ECO:0000256" key="7">
    <source>
        <dbReference type="ARBA" id="ARBA00023136"/>
    </source>
</evidence>
<dbReference type="EMBL" id="WTUW01000001">
    <property type="protein sequence ID" value="MZR30093.1"/>
    <property type="molecule type" value="Genomic_DNA"/>
</dbReference>
<feature type="domain" description="ABC transporter" evidence="8">
    <location>
        <begin position="4"/>
        <end position="253"/>
    </location>
</feature>
<accession>A0A6L8W6F9</accession>
<dbReference type="AlphaFoldDB" id="A0A6L8W6F9"/>
<dbReference type="Gene3D" id="3.40.50.300">
    <property type="entry name" value="P-loop containing nucleotide triphosphate hydrolases"/>
    <property type="match status" value="1"/>
</dbReference>
<comment type="similarity">
    <text evidence="2">Belongs to the ABC transporter superfamily.</text>
</comment>
<gene>
    <name evidence="9" type="ORF">GQE98_05520</name>
</gene>
<dbReference type="GO" id="GO:0055085">
    <property type="term" value="P:transmembrane transport"/>
    <property type="evidence" value="ECO:0007669"/>
    <property type="project" value="UniProtKB-ARBA"/>
</dbReference>
<dbReference type="CDD" id="cd03257">
    <property type="entry name" value="ABC_NikE_OppD_transporters"/>
    <property type="match status" value="1"/>
</dbReference>
<dbReference type="PANTHER" id="PTHR43297">
    <property type="entry name" value="OLIGOPEPTIDE TRANSPORT ATP-BINDING PROTEIN APPD"/>
    <property type="match status" value="1"/>
</dbReference>
<dbReference type="GO" id="GO:0005524">
    <property type="term" value="F:ATP binding"/>
    <property type="evidence" value="ECO:0007669"/>
    <property type="project" value="UniProtKB-KW"/>
</dbReference>
<keyword evidence="3" id="KW-0813">Transport</keyword>
<evidence type="ECO:0000256" key="5">
    <source>
        <dbReference type="ARBA" id="ARBA00022741"/>
    </source>
</evidence>
<protein>
    <submittedName>
        <fullName evidence="9">ATP-binding cassette domain-containing protein</fullName>
    </submittedName>
</protein>
<comment type="subcellular location">
    <subcellularLocation>
        <location evidence="1">Cell inner membrane</location>
        <topology evidence="1">Peripheral membrane protein</topology>
    </subcellularLocation>
</comment>
<sequence length="284" mass="31629">MTRLEVENLWVKFPTRNGIFDAVRGVSFSLGEERLGIVGESGSGKSMTGRAILRLIRKPGEVTANHISLDGEDLLQLSEREMRRIRGQRISMIMQDPKFSLNPVMTVGEQMLESYAQQAKGTRQQAKDKVLEMLEAVAIRDPLRVINAYPHELSGGMGQRIMIAMMLIPDPDILIADEPTSALDVSVQTQVLNILDKLVRDRGMGLIFISHDLNLVSAFCDRVLIMYSGRIVEACAADKLHEATHPYTQGLLKSLPRLDAPQERLQVLDRDPAWAKADSVSGIR</sequence>
<dbReference type="FunFam" id="3.40.50.300:FF:000016">
    <property type="entry name" value="Oligopeptide ABC transporter ATP-binding component"/>
    <property type="match status" value="1"/>
</dbReference>
<keyword evidence="6 9" id="KW-0067">ATP-binding</keyword>
<dbReference type="PROSITE" id="PS50893">
    <property type="entry name" value="ABC_TRANSPORTER_2"/>
    <property type="match status" value="1"/>
</dbReference>
<evidence type="ECO:0000256" key="1">
    <source>
        <dbReference type="ARBA" id="ARBA00004417"/>
    </source>
</evidence>
<dbReference type="SMART" id="SM00382">
    <property type="entry name" value="AAA"/>
    <property type="match status" value="1"/>
</dbReference>
<name>A0A6L8W6F9_9PROT</name>
<dbReference type="Pfam" id="PF00005">
    <property type="entry name" value="ABC_tran"/>
    <property type="match status" value="1"/>
</dbReference>
<dbReference type="RefSeq" id="WP_161314621.1">
    <property type="nucleotide sequence ID" value="NZ_WTUW01000001.1"/>
</dbReference>
<dbReference type="Proteomes" id="UP000476030">
    <property type="component" value="Unassembled WGS sequence"/>
</dbReference>
<comment type="caution">
    <text evidence="9">The sequence shown here is derived from an EMBL/GenBank/DDBJ whole genome shotgun (WGS) entry which is preliminary data.</text>
</comment>
<dbReference type="GO" id="GO:0016887">
    <property type="term" value="F:ATP hydrolysis activity"/>
    <property type="evidence" value="ECO:0007669"/>
    <property type="project" value="InterPro"/>
</dbReference>
<keyword evidence="10" id="KW-1185">Reference proteome</keyword>
<dbReference type="InterPro" id="IPR050388">
    <property type="entry name" value="ABC_Ni/Peptide_Import"/>
</dbReference>
<reference evidence="9 10" key="1">
    <citation type="submission" date="2019-12" db="EMBL/GenBank/DDBJ databases">
        <title>Snethiella sp. nov. sp. isolated from sea sand.</title>
        <authorList>
            <person name="Kim J."/>
            <person name="Jeong S.E."/>
            <person name="Jung H.S."/>
            <person name="Jeon C.O."/>
        </authorList>
    </citation>
    <scope>NUCLEOTIDE SEQUENCE [LARGE SCALE GENOMIC DNA]</scope>
    <source>
        <strain evidence="9 10">DP05</strain>
    </source>
</reference>
<dbReference type="InterPro" id="IPR003593">
    <property type="entry name" value="AAA+_ATPase"/>
</dbReference>
<evidence type="ECO:0000259" key="8">
    <source>
        <dbReference type="PROSITE" id="PS50893"/>
    </source>
</evidence>
<evidence type="ECO:0000256" key="3">
    <source>
        <dbReference type="ARBA" id="ARBA00022448"/>
    </source>
</evidence>
<keyword evidence="5" id="KW-0547">Nucleotide-binding</keyword>
<dbReference type="InterPro" id="IPR003439">
    <property type="entry name" value="ABC_transporter-like_ATP-bd"/>
</dbReference>
<dbReference type="PANTHER" id="PTHR43297:SF2">
    <property type="entry name" value="DIPEPTIDE TRANSPORT ATP-BINDING PROTEIN DPPD"/>
    <property type="match status" value="1"/>
</dbReference>
<dbReference type="SUPFAM" id="SSF52540">
    <property type="entry name" value="P-loop containing nucleoside triphosphate hydrolases"/>
    <property type="match status" value="1"/>
</dbReference>
<dbReference type="InterPro" id="IPR013563">
    <property type="entry name" value="Oligopep_ABC_C"/>
</dbReference>
<evidence type="ECO:0000313" key="9">
    <source>
        <dbReference type="EMBL" id="MZR30093.1"/>
    </source>
</evidence>